<evidence type="ECO:0000313" key="18">
    <source>
        <dbReference type="EMBL" id="OBY62479.1"/>
    </source>
</evidence>
<dbReference type="STRING" id="1774273.LPB03_09940"/>
<dbReference type="GO" id="GO:0005886">
    <property type="term" value="C:plasma membrane"/>
    <property type="evidence" value="ECO:0007669"/>
    <property type="project" value="UniProtKB-SubCell"/>
</dbReference>
<keyword evidence="6 15" id="KW-0375">Hydrogen ion transport</keyword>
<dbReference type="InterPro" id="IPR028987">
    <property type="entry name" value="ATP_synth_B-like_membr_sf"/>
</dbReference>
<evidence type="ECO:0000256" key="1">
    <source>
        <dbReference type="ARBA" id="ARBA00005513"/>
    </source>
</evidence>
<dbReference type="RefSeq" id="WP_065319466.1">
    <property type="nucleotide sequence ID" value="NZ_CAXBLX010000001.1"/>
</dbReference>
<evidence type="ECO:0000256" key="10">
    <source>
        <dbReference type="ARBA" id="ARBA00023310"/>
    </source>
</evidence>
<dbReference type="PANTHER" id="PTHR33445">
    <property type="entry name" value="ATP SYNTHASE SUBUNIT B', CHLOROPLASTIC"/>
    <property type="match status" value="1"/>
</dbReference>
<keyword evidence="10 15" id="KW-0066">ATP synthesis</keyword>
<gene>
    <name evidence="15" type="primary">atpF</name>
    <name evidence="18" type="ORF">LPB3_09950</name>
</gene>
<dbReference type="GO" id="GO:0046961">
    <property type="term" value="F:proton-transporting ATPase activity, rotational mechanism"/>
    <property type="evidence" value="ECO:0007669"/>
    <property type="project" value="TreeGrafter"/>
</dbReference>
<keyword evidence="17" id="KW-0175">Coiled coil</keyword>
<organism evidence="18 19">
    <name type="scientific">Polaribacter vadi</name>
    <dbReference type="NCBI Taxonomy" id="1774273"/>
    <lineage>
        <taxon>Bacteria</taxon>
        <taxon>Pseudomonadati</taxon>
        <taxon>Bacteroidota</taxon>
        <taxon>Flavobacteriia</taxon>
        <taxon>Flavobacteriales</taxon>
        <taxon>Flavobacteriaceae</taxon>
    </lineage>
</organism>
<dbReference type="NCBIfam" id="NF011041">
    <property type="entry name" value="PRK14471.1"/>
    <property type="match status" value="1"/>
</dbReference>
<dbReference type="NCBIfam" id="TIGR01144">
    <property type="entry name" value="ATP_synt_b"/>
    <property type="match status" value="1"/>
</dbReference>
<evidence type="ECO:0000256" key="9">
    <source>
        <dbReference type="ARBA" id="ARBA00023136"/>
    </source>
</evidence>
<evidence type="ECO:0000256" key="8">
    <source>
        <dbReference type="ARBA" id="ARBA00023065"/>
    </source>
</evidence>
<comment type="function">
    <text evidence="11 15">F(1)F(0) ATP synthase produces ATP from ADP in the presence of a proton or sodium gradient. F-type ATPases consist of two structural domains, F(1) containing the extramembraneous catalytic core and F(0) containing the membrane proton channel, linked together by a central stalk and a peripheral stalk. During catalysis, ATP synthesis in the catalytic domain of F(1) is coupled via a rotary mechanism of the central stalk subunits to proton translocation.</text>
</comment>
<evidence type="ECO:0000256" key="2">
    <source>
        <dbReference type="ARBA" id="ARBA00022448"/>
    </source>
</evidence>
<evidence type="ECO:0000256" key="15">
    <source>
        <dbReference type="HAMAP-Rule" id="MF_01398"/>
    </source>
</evidence>
<keyword evidence="3 15" id="KW-1003">Cell membrane</keyword>
<keyword evidence="9 15" id="KW-0472">Membrane</keyword>
<dbReference type="AlphaFoldDB" id="A0A1B8TSB5"/>
<evidence type="ECO:0000313" key="19">
    <source>
        <dbReference type="Proteomes" id="UP000092584"/>
    </source>
</evidence>
<evidence type="ECO:0000256" key="6">
    <source>
        <dbReference type="ARBA" id="ARBA00022781"/>
    </source>
</evidence>
<evidence type="ECO:0000256" key="4">
    <source>
        <dbReference type="ARBA" id="ARBA00022547"/>
    </source>
</evidence>
<comment type="subcellular location">
    <subcellularLocation>
        <location evidence="15">Cell membrane</location>
        <topology evidence="15">Single-pass membrane protein</topology>
    </subcellularLocation>
    <subcellularLocation>
        <location evidence="14">Endomembrane system</location>
        <topology evidence="14">Single-pass membrane protein</topology>
    </subcellularLocation>
</comment>
<keyword evidence="19" id="KW-1185">Reference proteome</keyword>
<evidence type="ECO:0000256" key="7">
    <source>
        <dbReference type="ARBA" id="ARBA00022989"/>
    </source>
</evidence>
<comment type="caution">
    <text evidence="18">The sequence shown here is derived from an EMBL/GenBank/DDBJ whole genome shotgun (WGS) entry which is preliminary data.</text>
</comment>
<dbReference type="SUPFAM" id="SSF81573">
    <property type="entry name" value="F1F0 ATP synthase subunit B, membrane domain"/>
    <property type="match status" value="1"/>
</dbReference>
<dbReference type="GO" id="GO:0045259">
    <property type="term" value="C:proton-transporting ATP synthase complex"/>
    <property type="evidence" value="ECO:0007669"/>
    <property type="project" value="UniProtKB-KW"/>
</dbReference>
<keyword evidence="2 15" id="KW-0813">Transport</keyword>
<dbReference type="PANTHER" id="PTHR33445:SF1">
    <property type="entry name" value="ATP SYNTHASE SUBUNIT B"/>
    <property type="match status" value="1"/>
</dbReference>
<dbReference type="KEGG" id="pob:LPB03_09940"/>
<proteinExistence type="inferred from homology"/>
<evidence type="ECO:0000256" key="11">
    <source>
        <dbReference type="ARBA" id="ARBA00025198"/>
    </source>
</evidence>
<dbReference type="GO" id="GO:0012505">
    <property type="term" value="C:endomembrane system"/>
    <property type="evidence" value="ECO:0007669"/>
    <property type="project" value="UniProtKB-SubCell"/>
</dbReference>
<evidence type="ECO:0000256" key="16">
    <source>
        <dbReference type="RuleBase" id="RU003848"/>
    </source>
</evidence>
<protein>
    <recommendedName>
        <fullName evidence="15">ATP synthase subunit b</fullName>
    </recommendedName>
    <alternativeName>
        <fullName evidence="15">ATP synthase F(0) sector subunit b</fullName>
    </alternativeName>
    <alternativeName>
        <fullName evidence="15">ATPase subunit I</fullName>
    </alternativeName>
    <alternativeName>
        <fullName evidence="15">F-type ATPase subunit b</fullName>
        <shortName evidence="15">F-ATPase subunit b</shortName>
    </alternativeName>
</protein>
<dbReference type="InterPro" id="IPR005864">
    <property type="entry name" value="ATP_synth_F0_bsu_bac"/>
</dbReference>
<evidence type="ECO:0000256" key="13">
    <source>
        <dbReference type="ARBA" id="ARBA00026054"/>
    </source>
</evidence>
<dbReference type="EMBL" id="LSFM01000023">
    <property type="protein sequence ID" value="OBY62479.1"/>
    <property type="molecule type" value="Genomic_DNA"/>
</dbReference>
<comment type="subunit">
    <text evidence="13">F-type ATPases have 2 components, F(1) - the catalytic core - and F(0) - the membrane proton channel. F(1) has five subunits: alpha(3), beta(3), gamma(1), delta(1), epsilon(1). F(0) has four main subunits: a(1), b(2) and c(10-14). The alpha and beta chains form an alternating ring which encloses part of the gamma chain. F(1) is attached to F(0) by a central stalk formed by the gamma and epsilon chains, while a peripheral stalk is formed by the delta and b chains.</text>
</comment>
<dbReference type="InterPro" id="IPR002146">
    <property type="entry name" value="ATP_synth_b/b'su_bac/chlpt"/>
</dbReference>
<dbReference type="HAMAP" id="MF_01398">
    <property type="entry name" value="ATP_synth_b_bprime"/>
    <property type="match status" value="1"/>
</dbReference>
<keyword evidence="5 15" id="KW-0812">Transmembrane</keyword>
<feature type="transmembrane region" description="Helical" evidence="15">
    <location>
        <begin position="12"/>
        <end position="32"/>
    </location>
</feature>
<reference evidence="19" key="1">
    <citation type="submission" date="2016-02" db="EMBL/GenBank/DDBJ databases">
        <authorList>
            <person name="Shin S.-K."/>
            <person name="Yi H."/>
            <person name="Kim E."/>
        </authorList>
    </citation>
    <scope>NUCLEOTIDE SEQUENCE [LARGE SCALE GENOMIC DNA]</scope>
    <source>
        <strain evidence="19">LPB0003</strain>
    </source>
</reference>
<evidence type="ECO:0000256" key="5">
    <source>
        <dbReference type="ARBA" id="ARBA00022692"/>
    </source>
</evidence>
<dbReference type="GO" id="GO:0046933">
    <property type="term" value="F:proton-transporting ATP synthase activity, rotational mechanism"/>
    <property type="evidence" value="ECO:0007669"/>
    <property type="project" value="UniProtKB-UniRule"/>
</dbReference>
<dbReference type="Proteomes" id="UP000092584">
    <property type="component" value="Unassembled WGS sequence"/>
</dbReference>
<keyword evidence="8 15" id="KW-0406">Ion transport</keyword>
<keyword evidence="4 15" id="KW-0138">CF(0)</keyword>
<evidence type="ECO:0000256" key="12">
    <source>
        <dbReference type="ARBA" id="ARBA00025614"/>
    </source>
</evidence>
<evidence type="ECO:0000256" key="3">
    <source>
        <dbReference type="ARBA" id="ARBA00022475"/>
    </source>
</evidence>
<dbReference type="OrthoDB" id="9795289at2"/>
<dbReference type="Pfam" id="PF00430">
    <property type="entry name" value="ATP-synt_B"/>
    <property type="match status" value="1"/>
</dbReference>
<dbReference type="InterPro" id="IPR050059">
    <property type="entry name" value="ATP_synthase_B_chain"/>
</dbReference>
<evidence type="ECO:0000256" key="14">
    <source>
        <dbReference type="ARBA" id="ARBA00037847"/>
    </source>
</evidence>
<comment type="subunit">
    <text evidence="15">F-type ATPases have 2 components, F(1) - the catalytic core - and F(0) - the membrane proton channel. F(1) has five subunits: alpha(3), beta(3), gamma(1), delta(1), epsilon(1). F(0) has three main subunits: a(1), b(2) and c(10-14). The alpha and beta chains form an alternating ring which encloses part of the gamma chain. F(1) is attached to F(0) by a central stalk formed by the gamma and epsilon chains, while a peripheral stalk is formed by the delta and b chains.</text>
</comment>
<feature type="coiled-coil region" evidence="17">
    <location>
        <begin position="36"/>
        <end position="91"/>
    </location>
</feature>
<accession>A0A1B8TSB5</accession>
<sequence>METLLNDFSPGLFFMQIVILIILLFLMAKFAWKPILKSLDERESGIEDALAAAENARKEMQNLQADNAKLIKEARAEREAMMKEAREISDKMIATAKEEAKEVTSTLIEKAQASIQQEKQSALAELKKNVAELSISIAESVIKKELSNKEDQLALVEGILKEVTLK</sequence>
<evidence type="ECO:0000256" key="17">
    <source>
        <dbReference type="SAM" id="Coils"/>
    </source>
</evidence>
<comment type="function">
    <text evidence="12">Component of the F(0) channel, it forms part of the peripheral stalk, linking F(1) to F(0). The b'-subunit is a diverged and duplicated form of b found in plants and photosynthetic bacteria.</text>
</comment>
<name>A0A1B8TSB5_9FLAO</name>
<comment type="similarity">
    <text evidence="1 15 16">Belongs to the ATPase B chain family.</text>
</comment>
<dbReference type="CDD" id="cd06503">
    <property type="entry name" value="ATP-synt_Fo_b"/>
    <property type="match status" value="1"/>
</dbReference>
<keyword evidence="7 15" id="KW-1133">Transmembrane helix</keyword>